<dbReference type="GO" id="GO:0004392">
    <property type="term" value="F:heme oxygenase (decyclizing) activity"/>
    <property type="evidence" value="ECO:0007669"/>
    <property type="project" value="InterPro"/>
</dbReference>
<keyword evidence="5" id="KW-1185">Reference proteome</keyword>
<dbReference type="Gene3D" id="1.20.910.10">
    <property type="entry name" value="Heme oxygenase-like"/>
    <property type="match status" value="1"/>
</dbReference>
<proteinExistence type="predicted"/>
<organism evidence="4 5">
    <name type="scientific">Tuber aestivum</name>
    <name type="common">summer truffle</name>
    <dbReference type="NCBI Taxonomy" id="59557"/>
    <lineage>
        <taxon>Eukaryota</taxon>
        <taxon>Fungi</taxon>
        <taxon>Dikarya</taxon>
        <taxon>Ascomycota</taxon>
        <taxon>Pezizomycotina</taxon>
        <taxon>Pezizomycetes</taxon>
        <taxon>Pezizales</taxon>
        <taxon>Tuberaceae</taxon>
        <taxon>Tuber</taxon>
    </lineage>
</organism>
<dbReference type="PANTHER" id="PTHR10720:SF0">
    <property type="entry name" value="HEME OXYGENASE"/>
    <property type="match status" value="1"/>
</dbReference>
<evidence type="ECO:0000256" key="2">
    <source>
        <dbReference type="ARBA" id="ARBA00022723"/>
    </source>
</evidence>
<name>A0A292PIB1_9PEZI</name>
<reference evidence="4" key="1">
    <citation type="submission" date="2015-10" db="EMBL/GenBank/DDBJ databases">
        <authorList>
            <person name="Regsiter A."/>
            <person name="william w."/>
        </authorList>
    </citation>
    <scope>NUCLEOTIDE SEQUENCE</scope>
    <source>
        <strain evidence="4">Montdore</strain>
    </source>
</reference>
<keyword evidence="2" id="KW-0479">Metal-binding</keyword>
<evidence type="ECO:0000256" key="3">
    <source>
        <dbReference type="ARBA" id="ARBA00023004"/>
    </source>
</evidence>
<evidence type="ECO:0000313" key="4">
    <source>
        <dbReference type="EMBL" id="CUS07142.1"/>
    </source>
</evidence>
<dbReference type="EMBL" id="LN891243">
    <property type="protein sequence ID" value="CUS07142.1"/>
    <property type="molecule type" value="Genomic_DNA"/>
</dbReference>
<accession>A0A292PIB1</accession>
<dbReference type="InterPro" id="IPR016084">
    <property type="entry name" value="Haem_Oase-like_multi-hlx"/>
</dbReference>
<gene>
    <name evidence="4" type="ORF">GSTUAT00008775001</name>
</gene>
<dbReference type="GO" id="GO:0006788">
    <property type="term" value="P:heme oxidation"/>
    <property type="evidence" value="ECO:0007669"/>
    <property type="project" value="InterPro"/>
</dbReference>
<protein>
    <submittedName>
        <fullName evidence="4">Uncharacterized protein</fullName>
    </submittedName>
</protein>
<evidence type="ECO:0000256" key="1">
    <source>
        <dbReference type="ARBA" id="ARBA00022617"/>
    </source>
</evidence>
<dbReference type="SUPFAM" id="SSF48613">
    <property type="entry name" value="Heme oxygenase-like"/>
    <property type="match status" value="1"/>
</dbReference>
<dbReference type="AlphaFoldDB" id="A0A292PIB1"/>
<keyword evidence="1" id="KW-0349">Heme</keyword>
<evidence type="ECO:0000313" key="5">
    <source>
        <dbReference type="Proteomes" id="UP001412239"/>
    </source>
</evidence>
<dbReference type="Proteomes" id="UP001412239">
    <property type="component" value="Unassembled WGS sequence"/>
</dbReference>
<dbReference type="InterPro" id="IPR002051">
    <property type="entry name" value="Haem_Oase"/>
</dbReference>
<sequence>MAHHQHFHAQVEKETQGPLSLCQQINAATREGHDKINVMIMSRLSLGLRDYKLYREGILSFAQVYKAFEDAWIAAISPEATTEPRIKSALQNLYSLPLLRTPQLVKDLEYFSDQRAHRLTQPMWPARAEYVLRIKRVLSQKPHLVIAYAHNYYMALFAGGKILKYQISQAKGFFPRRGGMTEEECKDAGTNLFSFEVPKGKEDLLRSGFKDALADIQSTLTVEEKTGQSLSPAPSLSEVLLKFGKEIIQESRAIFGNNEMLILELDRFCAAMAPPPRDTGILTIGEDRELAFVRTHKLEILFVMVFCYAAVKLFFF</sequence>
<dbReference type="GO" id="GO:0046872">
    <property type="term" value="F:metal ion binding"/>
    <property type="evidence" value="ECO:0007669"/>
    <property type="project" value="UniProtKB-KW"/>
</dbReference>
<keyword evidence="3" id="KW-0408">Iron</keyword>
<dbReference type="Pfam" id="PF01126">
    <property type="entry name" value="Heme_oxygenase"/>
    <property type="match status" value="1"/>
</dbReference>
<dbReference type="PANTHER" id="PTHR10720">
    <property type="entry name" value="HEME OXYGENASE"/>
    <property type="match status" value="1"/>
</dbReference>
<dbReference type="CDD" id="cd19165">
    <property type="entry name" value="HemeO"/>
    <property type="match status" value="1"/>
</dbReference>
<dbReference type="InterPro" id="IPR016053">
    <property type="entry name" value="Haem_Oase-like"/>
</dbReference>